<comment type="caution">
    <text evidence="2">The sequence shown here is derived from an EMBL/GenBank/DDBJ whole genome shotgun (WGS) entry which is preliminary data.</text>
</comment>
<organism evidence="2 3">
    <name type="scientific">Trypanosoma rangeli SC58</name>
    <dbReference type="NCBI Taxonomy" id="429131"/>
    <lineage>
        <taxon>Eukaryota</taxon>
        <taxon>Discoba</taxon>
        <taxon>Euglenozoa</taxon>
        <taxon>Kinetoplastea</taxon>
        <taxon>Metakinetoplastina</taxon>
        <taxon>Trypanosomatida</taxon>
        <taxon>Trypanosomatidae</taxon>
        <taxon>Trypanosoma</taxon>
        <taxon>Herpetosoma</taxon>
    </lineage>
</organism>
<evidence type="ECO:0000256" key="1">
    <source>
        <dbReference type="SAM" id="Phobius"/>
    </source>
</evidence>
<reference evidence="2 3" key="1">
    <citation type="submission" date="2013-07" db="EMBL/GenBank/DDBJ databases">
        <authorList>
            <person name="Stoco P.H."/>
            <person name="Wagner G."/>
            <person name="Gerber A."/>
            <person name="Zaha A."/>
            <person name="Thompson C."/>
            <person name="Bartholomeu D.C."/>
            <person name="Luckemeyer D.D."/>
            <person name="Bahia D."/>
            <person name="Loreto E."/>
            <person name="Prestes E.B."/>
            <person name="Lima F.M."/>
            <person name="Rodrigues-Luiz G."/>
            <person name="Vallejo G.A."/>
            <person name="Filho J.F."/>
            <person name="Monteiro K.M."/>
            <person name="Tyler K.M."/>
            <person name="de Almeida L.G."/>
            <person name="Ortiz M.F."/>
            <person name="Siervo M.A."/>
            <person name="de Moraes M.H."/>
            <person name="Cunha O.L."/>
            <person name="Mendonca-Neto R."/>
            <person name="Silva R."/>
            <person name="Teixeira S.M."/>
            <person name="Murta S.M."/>
            <person name="Sincero T.C."/>
            <person name="Mendes T.A."/>
            <person name="Urmenyi T.P."/>
            <person name="Silva V.G."/>
            <person name="da Rocha W.D."/>
            <person name="Andersson B."/>
            <person name="Romanha A.J."/>
            <person name="Steindel M."/>
            <person name="de Vasconcelos A.T."/>
            <person name="Grisard E.C."/>
        </authorList>
    </citation>
    <scope>NUCLEOTIDE SEQUENCE [LARGE SCALE GENOMIC DNA]</scope>
    <source>
        <strain evidence="2 3">SC58</strain>
    </source>
</reference>
<name>A0A061IUX2_TRYRA</name>
<keyword evidence="1" id="KW-0472">Membrane</keyword>
<protein>
    <submittedName>
        <fullName evidence="2">Uncharacterized protein</fullName>
    </submittedName>
</protein>
<evidence type="ECO:0000313" key="3">
    <source>
        <dbReference type="Proteomes" id="UP000031737"/>
    </source>
</evidence>
<feature type="transmembrane region" description="Helical" evidence="1">
    <location>
        <begin position="19"/>
        <end position="41"/>
    </location>
</feature>
<gene>
    <name evidence="2" type="ORF">TRSC58_07598</name>
</gene>
<accession>A0A061IUX2</accession>
<evidence type="ECO:0000313" key="2">
    <source>
        <dbReference type="EMBL" id="ESL04862.1"/>
    </source>
</evidence>
<proteinExistence type="predicted"/>
<dbReference type="EMBL" id="AUPL01008266">
    <property type="protein sequence ID" value="ESL04862.1"/>
    <property type="molecule type" value="Genomic_DNA"/>
</dbReference>
<keyword evidence="1" id="KW-1133">Transmembrane helix</keyword>
<keyword evidence="3" id="KW-1185">Reference proteome</keyword>
<keyword evidence="1" id="KW-0812">Transmembrane</keyword>
<dbReference type="Proteomes" id="UP000031737">
    <property type="component" value="Unassembled WGS sequence"/>
</dbReference>
<feature type="transmembrane region" description="Helical" evidence="1">
    <location>
        <begin position="61"/>
        <end position="82"/>
    </location>
</feature>
<dbReference type="AlphaFoldDB" id="A0A061IUX2"/>
<dbReference type="VEuPathDB" id="TriTrypDB:TRSC58_07598"/>
<sequence length="83" mass="9836">MRVCVCVWVWRPGRRSDRVFFLCLFTPFVFIFSLFAASWWWKEEAEEEGPGPSRYAQHFSFSTTHVCAQPLLFAFCFCRLSIV</sequence>